<feature type="region of interest" description="Disordered" evidence="5">
    <location>
        <begin position="389"/>
        <end position="437"/>
    </location>
</feature>
<dbReference type="PANTHER" id="PTHR23042">
    <property type="entry name" value="CIRCADIAN PROTEIN CLOCK/ARNT/BMAL/PAS"/>
    <property type="match status" value="1"/>
</dbReference>
<organism evidence="7 8">
    <name type="scientific">Clonorchis sinensis</name>
    <name type="common">Chinese liver fluke</name>
    <dbReference type="NCBI Taxonomy" id="79923"/>
    <lineage>
        <taxon>Eukaryota</taxon>
        <taxon>Metazoa</taxon>
        <taxon>Spiralia</taxon>
        <taxon>Lophotrochozoa</taxon>
        <taxon>Platyhelminthes</taxon>
        <taxon>Trematoda</taxon>
        <taxon>Digenea</taxon>
        <taxon>Opisthorchiida</taxon>
        <taxon>Opisthorchiata</taxon>
        <taxon>Opisthorchiidae</taxon>
        <taxon>Clonorchis</taxon>
    </lineage>
</organism>
<dbReference type="InterPro" id="IPR035965">
    <property type="entry name" value="PAS-like_dom_sf"/>
</dbReference>
<accession>G7YB19</accession>
<feature type="region of interest" description="Disordered" evidence="5">
    <location>
        <begin position="537"/>
        <end position="585"/>
    </location>
</feature>
<dbReference type="CDD" id="cd00130">
    <property type="entry name" value="PAS"/>
    <property type="match status" value="2"/>
</dbReference>
<protein>
    <submittedName>
        <fullName evidence="7">Hypoxia-inducible factor 1 beta</fullName>
    </submittedName>
</protein>
<keyword evidence="1" id="KW-0805">Transcription regulation</keyword>
<feature type="region of interest" description="Disordered" evidence="5">
    <location>
        <begin position="100"/>
        <end position="166"/>
    </location>
</feature>
<dbReference type="GO" id="GO:0005667">
    <property type="term" value="C:transcription regulator complex"/>
    <property type="evidence" value="ECO:0007669"/>
    <property type="project" value="InterPro"/>
</dbReference>
<evidence type="ECO:0000313" key="8">
    <source>
        <dbReference type="Proteomes" id="UP000008909"/>
    </source>
</evidence>
<feature type="region of interest" description="Disordered" evidence="5">
    <location>
        <begin position="327"/>
        <end position="349"/>
    </location>
</feature>
<dbReference type="SUPFAM" id="SSF55785">
    <property type="entry name" value="PYP-like sensor domain (PAS domain)"/>
    <property type="match status" value="2"/>
</dbReference>
<dbReference type="GO" id="GO:0005634">
    <property type="term" value="C:nucleus"/>
    <property type="evidence" value="ECO:0007669"/>
    <property type="project" value="InterPro"/>
</dbReference>
<keyword evidence="3" id="KW-0804">Transcription</keyword>
<feature type="non-terminal residue" evidence="7">
    <location>
        <position position="1"/>
    </location>
</feature>
<dbReference type="AlphaFoldDB" id="G7YB19"/>
<feature type="compositionally biased region" description="Low complexity" evidence="5">
    <location>
        <begin position="146"/>
        <end position="157"/>
    </location>
</feature>
<dbReference type="GO" id="GO:0003677">
    <property type="term" value="F:DNA binding"/>
    <property type="evidence" value="ECO:0007669"/>
    <property type="project" value="UniProtKB-KW"/>
</dbReference>
<dbReference type="PRINTS" id="PR00785">
    <property type="entry name" value="NCTRNSLOCATR"/>
</dbReference>
<dbReference type="InterPro" id="IPR000014">
    <property type="entry name" value="PAS"/>
</dbReference>
<evidence type="ECO:0000256" key="4">
    <source>
        <dbReference type="ARBA" id="ARBA00023242"/>
    </source>
</evidence>
<proteinExistence type="predicted"/>
<dbReference type="Proteomes" id="UP000008909">
    <property type="component" value="Unassembled WGS sequence"/>
</dbReference>
<feature type="compositionally biased region" description="Low complexity" evidence="5">
    <location>
        <begin position="573"/>
        <end position="585"/>
    </location>
</feature>
<dbReference type="GO" id="GO:0005737">
    <property type="term" value="C:cytoplasm"/>
    <property type="evidence" value="ECO:0007669"/>
    <property type="project" value="InterPro"/>
</dbReference>
<dbReference type="InterPro" id="IPR001067">
    <property type="entry name" value="Nuc_translocat"/>
</dbReference>
<sequence length="718" mass="77709">TGNTGVDGSYKPSFLSDQELKHLVLEAADGFLFVCQCDTGRIIYVSDSVTAVLNQTQSEWYQHTLYELCHPDDAEKICEQLTGNTMPAQGASIMGLTDRASNGSIKNCGPPATPHKPVTPPELKQGSTSNSDYSSSRLGVSQSYTSPNSIPSSMASSVCPTQLEQPTDPQMPHCLVALGRLQINNRPDAVDLSPRRSHEFVTRHSADMRITFCDQRIKNVLGLDTDEVLGQLFTDLMPSSKDKGSFQDIFDRAWKFKGEAFSLLILLQGQVSSEPVSVRCNLFAFSNPFNDEVEYIVCTTTSLKALQSGSSVPCGETALRGNVISSGSDSFSDAQADYETDPLTGHPRMILPFHPQQNQLLRSSTQYADSAIAEGGAYWRPPMESSNQFHPVFSSLSQPSPRDLLSRSHPSTFSSQPGSELTRDHPGPSDTGSIDNGSERILETANQACGTHLQTATDNFVPAVEYVVRGGVADREAVHQSLFYDTALTHPTENNVDPLNACQPSVLPGGCLIRASDSGMTRPSAICYLPSAPAGDSCGPDNTSLSPSRHLEYSSVTRPVATSDPYQPPGLDPSSRSSFYPRSPVPDSTTSSVFHNWYSSDFQPVHFPTSISSSSTTSDSYQQPLQTGLHASSVTAVSFNYPSANNTQHLHPQLLPIPSASNMAIENGLQSTPVQEPSSTYFEYFSCQQPVYTAQPTLSSTDEFRHLTSIHAATGDIS</sequence>
<gene>
    <name evidence="7" type="ORF">CLF_104130</name>
</gene>
<dbReference type="Pfam" id="PF13426">
    <property type="entry name" value="PAS_9"/>
    <property type="match status" value="1"/>
</dbReference>
<keyword evidence="4" id="KW-0539">Nucleus</keyword>
<dbReference type="EMBL" id="DF143017">
    <property type="protein sequence ID" value="GAA50153.1"/>
    <property type="molecule type" value="Genomic_DNA"/>
</dbReference>
<reference key="2">
    <citation type="submission" date="2011-10" db="EMBL/GenBank/DDBJ databases">
        <title>The genome and transcriptome sequence of Clonorchis sinensis provide insights into the carcinogenic liver fluke.</title>
        <authorList>
            <person name="Wang X."/>
            <person name="Huang Y."/>
            <person name="Chen W."/>
            <person name="Liu H."/>
            <person name="Guo L."/>
            <person name="Chen Y."/>
            <person name="Luo F."/>
            <person name="Zhou W."/>
            <person name="Sun J."/>
            <person name="Mao Q."/>
            <person name="Liang P."/>
            <person name="Zhou C."/>
            <person name="Tian Y."/>
            <person name="Men J."/>
            <person name="Lv X."/>
            <person name="Huang L."/>
            <person name="Zhou J."/>
            <person name="Hu Y."/>
            <person name="Li R."/>
            <person name="Zhang F."/>
            <person name="Lei H."/>
            <person name="Li X."/>
            <person name="Hu X."/>
            <person name="Liang C."/>
            <person name="Xu J."/>
            <person name="Wu Z."/>
            <person name="Yu X."/>
        </authorList>
    </citation>
    <scope>NUCLEOTIDE SEQUENCE</scope>
    <source>
        <strain>Henan</strain>
    </source>
</reference>
<dbReference type="SMART" id="SM00091">
    <property type="entry name" value="PAS"/>
    <property type="match status" value="2"/>
</dbReference>
<dbReference type="InterPro" id="IPR050933">
    <property type="entry name" value="Circadian_TF"/>
</dbReference>
<name>G7YB19_CLOSI</name>
<dbReference type="Gene3D" id="3.30.450.20">
    <property type="entry name" value="PAS domain"/>
    <property type="match status" value="2"/>
</dbReference>
<evidence type="ECO:0000256" key="2">
    <source>
        <dbReference type="ARBA" id="ARBA00023125"/>
    </source>
</evidence>
<feature type="compositionally biased region" description="Polar residues" evidence="5">
    <location>
        <begin position="408"/>
        <end position="419"/>
    </location>
</feature>
<reference evidence="7" key="1">
    <citation type="journal article" date="2011" name="Genome Biol.">
        <title>The draft genome of the carcinogenic human liver fluke Clonorchis sinensis.</title>
        <authorList>
            <person name="Wang X."/>
            <person name="Chen W."/>
            <person name="Huang Y."/>
            <person name="Sun J."/>
            <person name="Men J."/>
            <person name="Liu H."/>
            <person name="Luo F."/>
            <person name="Guo L."/>
            <person name="Lv X."/>
            <person name="Deng C."/>
            <person name="Zhou C."/>
            <person name="Fan Y."/>
            <person name="Li X."/>
            <person name="Huang L."/>
            <person name="Hu Y."/>
            <person name="Liang C."/>
            <person name="Hu X."/>
            <person name="Xu J."/>
            <person name="Yu X."/>
        </authorList>
    </citation>
    <scope>NUCLEOTIDE SEQUENCE [LARGE SCALE GENOMIC DNA]</scope>
    <source>
        <strain evidence="7">Henan</strain>
    </source>
</reference>
<feature type="compositionally biased region" description="Polar residues" evidence="5">
    <location>
        <begin position="125"/>
        <end position="145"/>
    </location>
</feature>
<evidence type="ECO:0000256" key="5">
    <source>
        <dbReference type="SAM" id="MobiDB-lite"/>
    </source>
</evidence>
<feature type="domain" description="PAS" evidence="6">
    <location>
        <begin position="17"/>
        <end position="81"/>
    </location>
</feature>
<feature type="compositionally biased region" description="Pro residues" evidence="5">
    <location>
        <begin position="111"/>
        <end position="120"/>
    </location>
</feature>
<keyword evidence="2" id="KW-0238">DNA-binding</keyword>
<dbReference type="PROSITE" id="PS50112">
    <property type="entry name" value="PAS"/>
    <property type="match status" value="1"/>
</dbReference>
<keyword evidence="8" id="KW-1185">Reference proteome</keyword>
<feature type="compositionally biased region" description="Polar residues" evidence="5">
    <location>
        <begin position="389"/>
        <end position="400"/>
    </location>
</feature>
<evidence type="ECO:0000256" key="3">
    <source>
        <dbReference type="ARBA" id="ARBA00023163"/>
    </source>
</evidence>
<dbReference type="GO" id="GO:0003700">
    <property type="term" value="F:DNA-binding transcription factor activity"/>
    <property type="evidence" value="ECO:0007669"/>
    <property type="project" value="InterPro"/>
</dbReference>
<evidence type="ECO:0000256" key="1">
    <source>
        <dbReference type="ARBA" id="ARBA00023015"/>
    </source>
</evidence>
<dbReference type="Pfam" id="PF14598">
    <property type="entry name" value="PAS_11"/>
    <property type="match status" value="1"/>
</dbReference>
<evidence type="ECO:0000259" key="6">
    <source>
        <dbReference type="PROSITE" id="PS50112"/>
    </source>
</evidence>
<evidence type="ECO:0000313" key="7">
    <source>
        <dbReference type="EMBL" id="GAA50153.1"/>
    </source>
</evidence>